<evidence type="ECO:0000259" key="9">
    <source>
        <dbReference type="PROSITE" id="PS50217"/>
    </source>
</evidence>
<feature type="compositionally biased region" description="Basic and acidic residues" evidence="8">
    <location>
        <begin position="1"/>
        <end position="11"/>
    </location>
</feature>
<gene>
    <name evidence="10" type="ORF">VNO77_36151</name>
</gene>
<evidence type="ECO:0000256" key="7">
    <source>
        <dbReference type="SAM" id="Coils"/>
    </source>
</evidence>
<protein>
    <recommendedName>
        <fullName evidence="9">BZIP domain-containing protein</fullName>
    </recommendedName>
</protein>
<dbReference type="Proteomes" id="UP001367508">
    <property type="component" value="Unassembled WGS sequence"/>
</dbReference>
<comment type="subcellular location">
    <subcellularLocation>
        <location evidence="1">Nucleus</location>
    </subcellularLocation>
</comment>
<dbReference type="PANTHER" id="PTHR45967">
    <property type="entry name" value="G-BOX-BINDING FACTOR 3-RELATED"/>
    <property type="match status" value="1"/>
</dbReference>
<dbReference type="SMART" id="SM00338">
    <property type="entry name" value="BRLZ"/>
    <property type="match status" value="1"/>
</dbReference>
<dbReference type="GO" id="GO:0043565">
    <property type="term" value="F:sequence-specific DNA binding"/>
    <property type="evidence" value="ECO:0007669"/>
    <property type="project" value="InterPro"/>
</dbReference>
<evidence type="ECO:0000256" key="6">
    <source>
        <dbReference type="ARBA" id="ARBA00023242"/>
    </source>
</evidence>
<feature type="region of interest" description="Disordered" evidence="8">
    <location>
        <begin position="1"/>
        <end position="29"/>
    </location>
</feature>
<dbReference type="InterPro" id="IPR046347">
    <property type="entry name" value="bZIP_sf"/>
</dbReference>
<evidence type="ECO:0000256" key="5">
    <source>
        <dbReference type="ARBA" id="ARBA00023163"/>
    </source>
</evidence>
<dbReference type="EMBL" id="JAYMYQ010000009">
    <property type="protein sequence ID" value="KAK7312358.1"/>
    <property type="molecule type" value="Genomic_DNA"/>
</dbReference>
<organism evidence="10 11">
    <name type="scientific">Canavalia gladiata</name>
    <name type="common">Sword bean</name>
    <name type="synonym">Dolichos gladiatus</name>
    <dbReference type="NCBI Taxonomy" id="3824"/>
    <lineage>
        <taxon>Eukaryota</taxon>
        <taxon>Viridiplantae</taxon>
        <taxon>Streptophyta</taxon>
        <taxon>Embryophyta</taxon>
        <taxon>Tracheophyta</taxon>
        <taxon>Spermatophyta</taxon>
        <taxon>Magnoliopsida</taxon>
        <taxon>eudicotyledons</taxon>
        <taxon>Gunneridae</taxon>
        <taxon>Pentapetalae</taxon>
        <taxon>rosids</taxon>
        <taxon>fabids</taxon>
        <taxon>Fabales</taxon>
        <taxon>Fabaceae</taxon>
        <taxon>Papilionoideae</taxon>
        <taxon>50 kb inversion clade</taxon>
        <taxon>NPAAA clade</taxon>
        <taxon>indigoferoid/millettioid clade</taxon>
        <taxon>Phaseoleae</taxon>
        <taxon>Canavalia</taxon>
    </lineage>
</organism>
<dbReference type="InterPro" id="IPR045314">
    <property type="entry name" value="bZIP_plant_GBF1"/>
</dbReference>
<dbReference type="Pfam" id="PF00170">
    <property type="entry name" value="bZIP_1"/>
    <property type="match status" value="1"/>
</dbReference>
<name>A0AAN9K9S2_CANGL</name>
<evidence type="ECO:0000256" key="4">
    <source>
        <dbReference type="ARBA" id="ARBA00023125"/>
    </source>
</evidence>
<dbReference type="SUPFAM" id="SSF57959">
    <property type="entry name" value="Leucine zipper domain"/>
    <property type="match status" value="1"/>
</dbReference>
<evidence type="ECO:0000256" key="3">
    <source>
        <dbReference type="ARBA" id="ARBA00023015"/>
    </source>
</evidence>
<feature type="region of interest" description="Disordered" evidence="8">
    <location>
        <begin position="211"/>
        <end position="243"/>
    </location>
</feature>
<comment type="caution">
    <text evidence="10">The sequence shown here is derived from an EMBL/GenBank/DDBJ whole genome shotgun (WGS) entry which is preliminary data.</text>
</comment>
<keyword evidence="6" id="KW-0539">Nucleus</keyword>
<sequence>MESKDKKDAKPYRNSVPQDAYHNFGSAPTSSLNPTGSYFKPSWLAHKTWNKQPQFDSVYDSRRLSNYPMAAGVGQGALFAYADQIQRTFAGKNMNSMNTLNESLQPISKVTEESRENGKRFSLPKTNLGGLTRSVATPVVGHGVDNVRGSTNFSFKNSYNLLSFQLQDFPSTKQQQSSLISGNGRVAQNATSTVHEKRNIAFDHFEANPTELNRNLDTGLNASDSNPQLEKQEDEETKKRRKRLANREACKRFRLRKQMECEELSKSVEYLSVKNGVLKKKLRDLSEECVELAKENNSLLEELIQEYGQETVANIMNTEHS</sequence>
<keyword evidence="11" id="KW-1185">Reference proteome</keyword>
<reference evidence="10 11" key="1">
    <citation type="submission" date="2024-01" db="EMBL/GenBank/DDBJ databases">
        <title>The genomes of 5 underutilized Papilionoideae crops provide insights into root nodulation and disease resistanc.</title>
        <authorList>
            <person name="Jiang F."/>
        </authorList>
    </citation>
    <scope>NUCLEOTIDE SEQUENCE [LARGE SCALE GENOMIC DNA]</scope>
    <source>
        <strain evidence="10">LVBAO_FW01</strain>
        <tissue evidence="10">Leaves</tissue>
    </source>
</reference>
<dbReference type="GO" id="GO:0005634">
    <property type="term" value="C:nucleus"/>
    <property type="evidence" value="ECO:0007669"/>
    <property type="project" value="UniProtKB-SubCell"/>
</dbReference>
<dbReference type="InterPro" id="IPR004827">
    <property type="entry name" value="bZIP"/>
</dbReference>
<dbReference type="PROSITE" id="PS50217">
    <property type="entry name" value="BZIP"/>
    <property type="match status" value="1"/>
</dbReference>
<keyword evidence="4" id="KW-0238">DNA-binding</keyword>
<dbReference type="InterPro" id="IPR044827">
    <property type="entry name" value="GBF-like"/>
</dbReference>
<dbReference type="PANTHER" id="PTHR45967:SF38">
    <property type="entry name" value="G-BOX-BINDING FACTOR 2"/>
    <property type="match status" value="1"/>
</dbReference>
<comment type="similarity">
    <text evidence="2">Belongs to the bZIP family.</text>
</comment>
<proteinExistence type="inferred from homology"/>
<evidence type="ECO:0000256" key="8">
    <source>
        <dbReference type="SAM" id="MobiDB-lite"/>
    </source>
</evidence>
<evidence type="ECO:0000256" key="1">
    <source>
        <dbReference type="ARBA" id="ARBA00004123"/>
    </source>
</evidence>
<evidence type="ECO:0000256" key="2">
    <source>
        <dbReference type="ARBA" id="ARBA00007163"/>
    </source>
</evidence>
<dbReference type="CDD" id="cd14702">
    <property type="entry name" value="bZIP_plant_GBF1"/>
    <property type="match status" value="1"/>
</dbReference>
<keyword evidence="5" id="KW-0804">Transcription</keyword>
<keyword evidence="3" id="KW-0805">Transcription regulation</keyword>
<dbReference type="AlphaFoldDB" id="A0AAN9K9S2"/>
<keyword evidence="7" id="KW-0175">Coiled coil</keyword>
<dbReference type="Gene3D" id="1.20.5.170">
    <property type="match status" value="1"/>
</dbReference>
<feature type="coiled-coil region" evidence="7">
    <location>
        <begin position="275"/>
        <end position="310"/>
    </location>
</feature>
<feature type="domain" description="BZIP" evidence="9">
    <location>
        <begin position="236"/>
        <end position="299"/>
    </location>
</feature>
<evidence type="ECO:0000313" key="11">
    <source>
        <dbReference type="Proteomes" id="UP001367508"/>
    </source>
</evidence>
<accession>A0AAN9K9S2</accession>
<feature type="compositionally biased region" description="Polar residues" evidence="8">
    <location>
        <begin position="211"/>
        <end position="229"/>
    </location>
</feature>
<evidence type="ECO:0000313" key="10">
    <source>
        <dbReference type="EMBL" id="KAK7312358.1"/>
    </source>
</evidence>
<dbReference type="GO" id="GO:0003700">
    <property type="term" value="F:DNA-binding transcription factor activity"/>
    <property type="evidence" value="ECO:0007669"/>
    <property type="project" value="InterPro"/>
</dbReference>